<evidence type="ECO:0008006" key="4">
    <source>
        <dbReference type="Google" id="ProtNLM"/>
    </source>
</evidence>
<dbReference type="KEGG" id="ebm:SG0102_13880"/>
<name>A0A3G9JU62_9FIRM</name>
<evidence type="ECO:0000313" key="2">
    <source>
        <dbReference type="EMBL" id="BBH26454.1"/>
    </source>
</evidence>
<feature type="chain" id="PRO_5018221291" description="LPS export ABC transporter periplasmic protein LptC" evidence="1">
    <location>
        <begin position="23"/>
        <end position="185"/>
    </location>
</feature>
<organism evidence="2 3">
    <name type="scientific">Intestinibaculum porci</name>
    <dbReference type="NCBI Taxonomy" id="2487118"/>
    <lineage>
        <taxon>Bacteria</taxon>
        <taxon>Bacillati</taxon>
        <taxon>Bacillota</taxon>
        <taxon>Erysipelotrichia</taxon>
        <taxon>Erysipelotrichales</taxon>
        <taxon>Erysipelotrichaceae</taxon>
        <taxon>Intestinibaculum</taxon>
    </lineage>
</organism>
<protein>
    <recommendedName>
        <fullName evidence="4">LPS export ABC transporter periplasmic protein LptC</fullName>
    </recommendedName>
</protein>
<dbReference type="RefSeq" id="WP_125119320.1">
    <property type="nucleotide sequence ID" value="NZ_AP019309.1"/>
</dbReference>
<dbReference type="EMBL" id="AP019309">
    <property type="protein sequence ID" value="BBH26454.1"/>
    <property type="molecule type" value="Genomic_DNA"/>
</dbReference>
<dbReference type="InParanoid" id="A0A3G9JU62"/>
<dbReference type="AlphaFoldDB" id="A0A3G9JU62"/>
<feature type="signal peptide" evidence="1">
    <location>
        <begin position="1"/>
        <end position="22"/>
    </location>
</feature>
<accession>A0A3G9JU62</accession>
<evidence type="ECO:0000313" key="3">
    <source>
        <dbReference type="Proteomes" id="UP000268059"/>
    </source>
</evidence>
<gene>
    <name evidence="2" type="ORF">SG0102_13880</name>
</gene>
<keyword evidence="1" id="KW-0732">Signal</keyword>
<reference evidence="2 3" key="1">
    <citation type="submission" date="2018-11" db="EMBL/GenBank/DDBJ databases">
        <title>Novel Erysipelotrichaceae bacterium isolated from small intestine of a swine.</title>
        <authorList>
            <person name="Kim J.S."/>
            <person name="Choe H."/>
            <person name="Lee Y.R."/>
            <person name="Kim K.M."/>
            <person name="Park D.S."/>
        </authorList>
    </citation>
    <scope>NUCLEOTIDE SEQUENCE [LARGE SCALE GENOMIC DNA]</scope>
    <source>
        <strain evidence="2 3">SG0102</strain>
    </source>
</reference>
<sequence length="185" mass="21125">MKKLMVMFLCLVLGLAFGYAMHQPKTVTRTKTVVKRETPLISSKTRTFSKKLPAFSTILLNLDRAKAIIKTGKNYRITYQTSDHRPQKIFCEKEVLCYDDEVGDYKITQMVIEVPRQKIKWIDTIGAVTLDGISVKTANLKGEDFVIKIKNSYVFSMTTDGATIVNSRVNGKNYNNKYVRVLQED</sequence>
<evidence type="ECO:0000256" key="1">
    <source>
        <dbReference type="SAM" id="SignalP"/>
    </source>
</evidence>
<proteinExistence type="predicted"/>
<keyword evidence="3" id="KW-1185">Reference proteome</keyword>
<dbReference type="Proteomes" id="UP000268059">
    <property type="component" value="Chromosome"/>
</dbReference>